<keyword evidence="11" id="KW-1185">Reference proteome</keyword>
<feature type="transmembrane region" description="Helical" evidence="8">
    <location>
        <begin position="198"/>
        <end position="218"/>
    </location>
</feature>
<comment type="subcellular location">
    <subcellularLocation>
        <location evidence="1">Cell membrane</location>
        <topology evidence="1">Multi-pass membrane protein</topology>
    </subcellularLocation>
</comment>
<protein>
    <submittedName>
        <fullName evidence="10">Transporter arsb-related</fullName>
    </submittedName>
</protein>
<comment type="similarity">
    <text evidence="2">Belongs to the CitM (TC 2.A.11) transporter family.</text>
</comment>
<dbReference type="Proteomes" id="UP001149090">
    <property type="component" value="Unassembled WGS sequence"/>
</dbReference>
<evidence type="ECO:0000256" key="1">
    <source>
        <dbReference type="ARBA" id="ARBA00004651"/>
    </source>
</evidence>
<evidence type="ECO:0000256" key="6">
    <source>
        <dbReference type="ARBA" id="ARBA00022989"/>
    </source>
</evidence>
<dbReference type="InterPro" id="IPR004680">
    <property type="entry name" value="Cit_transptr-like_dom"/>
</dbReference>
<dbReference type="AlphaFoldDB" id="A0A9Q0RAX5"/>
<evidence type="ECO:0000259" key="9">
    <source>
        <dbReference type="Pfam" id="PF03600"/>
    </source>
</evidence>
<dbReference type="GO" id="GO:0015105">
    <property type="term" value="F:arsenite transmembrane transporter activity"/>
    <property type="evidence" value="ECO:0007669"/>
    <property type="project" value="InterPro"/>
</dbReference>
<evidence type="ECO:0000256" key="3">
    <source>
        <dbReference type="ARBA" id="ARBA00022448"/>
    </source>
</evidence>
<dbReference type="PRINTS" id="PR00758">
    <property type="entry name" value="ARSENICPUMP"/>
</dbReference>
<evidence type="ECO:0000256" key="8">
    <source>
        <dbReference type="SAM" id="Phobius"/>
    </source>
</evidence>
<accession>A0A9Q0RAX5</accession>
<keyword evidence="7 8" id="KW-0472">Membrane</keyword>
<feature type="transmembrane region" description="Helical" evidence="8">
    <location>
        <begin position="432"/>
        <end position="458"/>
    </location>
</feature>
<feature type="transmembrane region" description="Helical" evidence="8">
    <location>
        <begin position="119"/>
        <end position="148"/>
    </location>
</feature>
<dbReference type="EMBL" id="JAPDFW010000074">
    <property type="protein sequence ID" value="KAJ5073557.1"/>
    <property type="molecule type" value="Genomic_DNA"/>
</dbReference>
<dbReference type="InterPro" id="IPR000802">
    <property type="entry name" value="Arsenical_pump_ArsB"/>
</dbReference>
<keyword evidence="3" id="KW-0813">Transport</keyword>
<keyword evidence="5 8" id="KW-0812">Transmembrane</keyword>
<name>A0A9Q0RAX5_ANAIG</name>
<keyword evidence="4" id="KW-1003">Cell membrane</keyword>
<feature type="transmembrane region" description="Helical" evidence="8">
    <location>
        <begin position="270"/>
        <end position="292"/>
    </location>
</feature>
<feature type="transmembrane region" description="Helical" evidence="8">
    <location>
        <begin position="79"/>
        <end position="107"/>
    </location>
</feature>
<evidence type="ECO:0000256" key="4">
    <source>
        <dbReference type="ARBA" id="ARBA00022475"/>
    </source>
</evidence>
<evidence type="ECO:0000313" key="10">
    <source>
        <dbReference type="EMBL" id="KAJ5073557.1"/>
    </source>
</evidence>
<proteinExistence type="inferred from homology"/>
<feature type="transmembrane region" description="Helical" evidence="8">
    <location>
        <begin position="245"/>
        <end position="264"/>
    </location>
</feature>
<sequence length="459" mass="51328">MNKTAITLTIFCISSLIIILFILLKPTIKIKFKKNEFSFSTYFIGAVLGTVSLLAFTLINFDDVINGLKGKNQLKPLGILILFFSMVFISIYLDTTGFFEFCARYALQKSGGSGTKLFIVIYITVSILTLFTSNDIVILTFTPFIYYFTIEVDIDPIPYLISEFYAANTWSMSLLIGNPTNILLGTAFSISFFQYFKWMIFPTIFAGIANFFLLYFVFKKKISFSILRPSQQEIKPLEAIKTKKGAILGLLFLLITVILLAISPTFKVEMWIVSAVLAGFLLLILIIKDLYLKFASSTPKESKTFSLPEIARRLPWLVIPFVLCLFITVEGLRKYGIPSSIGGFFSRIANNDPKLIFLYGYSSSISANILNNIPMSVAFSGILEGHDQLSSVFSTIIGSNLGANLSPIGALAGIMWMSILRQKNVPLTFWKFTLYGLLMTPVTILICLSVLAIEFLIIN</sequence>
<feature type="domain" description="Citrate transporter-like" evidence="9">
    <location>
        <begin position="44"/>
        <end position="383"/>
    </location>
</feature>
<feature type="transmembrane region" description="Helical" evidence="8">
    <location>
        <begin position="401"/>
        <end position="420"/>
    </location>
</feature>
<reference evidence="10" key="1">
    <citation type="submission" date="2022-10" db="EMBL/GenBank/DDBJ databases">
        <title>Novel sulphate-reducing endosymbionts in the free-living metamonad Anaeramoeba.</title>
        <authorList>
            <person name="Jerlstrom-Hultqvist J."/>
            <person name="Cepicka I."/>
            <person name="Gallot-Lavallee L."/>
            <person name="Salas-Leiva D."/>
            <person name="Curtis B.A."/>
            <person name="Zahonova K."/>
            <person name="Pipaliya S."/>
            <person name="Dacks J."/>
            <person name="Roger A.J."/>
        </authorList>
    </citation>
    <scope>NUCLEOTIDE SEQUENCE</scope>
    <source>
        <strain evidence="10">BMAN</strain>
    </source>
</reference>
<evidence type="ECO:0000256" key="2">
    <source>
        <dbReference type="ARBA" id="ARBA00009843"/>
    </source>
</evidence>
<dbReference type="PANTHER" id="PTHR43302">
    <property type="entry name" value="TRANSPORTER ARSB-RELATED"/>
    <property type="match status" value="1"/>
</dbReference>
<gene>
    <name evidence="10" type="ORF">M0811_08674</name>
</gene>
<evidence type="ECO:0000256" key="7">
    <source>
        <dbReference type="ARBA" id="ARBA00023136"/>
    </source>
</evidence>
<organism evidence="10 11">
    <name type="scientific">Anaeramoeba ignava</name>
    <name type="common">Anaerobic marine amoeba</name>
    <dbReference type="NCBI Taxonomy" id="1746090"/>
    <lineage>
        <taxon>Eukaryota</taxon>
        <taxon>Metamonada</taxon>
        <taxon>Anaeramoebidae</taxon>
        <taxon>Anaeramoeba</taxon>
    </lineage>
</organism>
<feature type="transmembrane region" description="Helical" evidence="8">
    <location>
        <begin position="6"/>
        <end position="24"/>
    </location>
</feature>
<dbReference type="OrthoDB" id="442352at2759"/>
<dbReference type="OMA" id="EAGFFAW"/>
<keyword evidence="6 8" id="KW-1133">Transmembrane helix</keyword>
<evidence type="ECO:0000313" key="11">
    <source>
        <dbReference type="Proteomes" id="UP001149090"/>
    </source>
</evidence>
<comment type="caution">
    <text evidence="10">The sequence shown here is derived from an EMBL/GenBank/DDBJ whole genome shotgun (WGS) entry which is preliminary data.</text>
</comment>
<feature type="transmembrane region" description="Helical" evidence="8">
    <location>
        <begin position="36"/>
        <end position="59"/>
    </location>
</feature>
<dbReference type="PANTHER" id="PTHR43302:SF5">
    <property type="entry name" value="TRANSPORTER ARSB-RELATED"/>
    <property type="match status" value="1"/>
</dbReference>
<evidence type="ECO:0000256" key="5">
    <source>
        <dbReference type="ARBA" id="ARBA00022692"/>
    </source>
</evidence>
<dbReference type="Pfam" id="PF03600">
    <property type="entry name" value="CitMHS"/>
    <property type="match status" value="1"/>
</dbReference>
<dbReference type="GO" id="GO:0005886">
    <property type="term" value="C:plasma membrane"/>
    <property type="evidence" value="ECO:0007669"/>
    <property type="project" value="UniProtKB-SubCell"/>
</dbReference>